<name>A0A813GIN4_POLGL</name>
<protein>
    <recommendedName>
        <fullName evidence="3">Reverse transcriptase domain-containing protein</fullName>
    </recommendedName>
</protein>
<dbReference type="OrthoDB" id="6749693at2759"/>
<dbReference type="Proteomes" id="UP000654075">
    <property type="component" value="Unassembled WGS sequence"/>
</dbReference>
<dbReference type="EMBL" id="CAJNNV010028280">
    <property type="protein sequence ID" value="CAE8623968.1"/>
    <property type="molecule type" value="Genomic_DNA"/>
</dbReference>
<comment type="caution">
    <text evidence="1">The sequence shown here is derived from an EMBL/GenBank/DDBJ whole genome shotgun (WGS) entry which is preliminary data.</text>
</comment>
<proteinExistence type="predicted"/>
<evidence type="ECO:0008006" key="3">
    <source>
        <dbReference type="Google" id="ProtNLM"/>
    </source>
</evidence>
<keyword evidence="2" id="KW-1185">Reference proteome</keyword>
<reference evidence="1" key="1">
    <citation type="submission" date="2021-02" db="EMBL/GenBank/DDBJ databases">
        <authorList>
            <person name="Dougan E. K."/>
            <person name="Rhodes N."/>
            <person name="Thang M."/>
            <person name="Chan C."/>
        </authorList>
    </citation>
    <scope>NUCLEOTIDE SEQUENCE</scope>
</reference>
<evidence type="ECO:0000313" key="1">
    <source>
        <dbReference type="EMBL" id="CAE8623968.1"/>
    </source>
</evidence>
<organism evidence="1 2">
    <name type="scientific">Polarella glacialis</name>
    <name type="common">Dinoflagellate</name>
    <dbReference type="NCBI Taxonomy" id="89957"/>
    <lineage>
        <taxon>Eukaryota</taxon>
        <taxon>Sar</taxon>
        <taxon>Alveolata</taxon>
        <taxon>Dinophyceae</taxon>
        <taxon>Suessiales</taxon>
        <taxon>Suessiaceae</taxon>
        <taxon>Polarella</taxon>
    </lineage>
</organism>
<sequence>MDAIFLARRFIEDTNISKDRSLIMLALDWAKAFDCISPAGLILSLSRFGIPDKFLKVVQSIYTNRCVFKYLTLELHQNCTLRNLVFVRAVRCHHFYLACS</sequence>
<dbReference type="AlphaFoldDB" id="A0A813GIN4"/>
<accession>A0A813GIN4</accession>
<evidence type="ECO:0000313" key="2">
    <source>
        <dbReference type="Proteomes" id="UP000654075"/>
    </source>
</evidence>
<gene>
    <name evidence="1" type="ORF">PGLA1383_LOCUS41162</name>
</gene>